<reference evidence="2 3" key="1">
    <citation type="journal article" date="2013" name="Genome Announc.">
        <title>Complete Genome Sequence of the Carbazole Degrader Pseudomonas resinovorans Strain CA10 (NBRC 106553).</title>
        <authorList>
            <person name="Shintani M."/>
            <person name="Hosoyama A."/>
            <person name="Ohji S."/>
            <person name="Tsuchikane K."/>
            <person name="Takarada H."/>
            <person name="Yamazoe A."/>
            <person name="Fujita N."/>
            <person name="Nojiri H."/>
        </authorList>
    </citation>
    <scope>NUCLEOTIDE SEQUENCE [LARGE SCALE GENOMIC DNA]</scope>
    <source>
        <strain evidence="2 3">NBRC 106553</strain>
    </source>
</reference>
<evidence type="ECO:0000313" key="2">
    <source>
        <dbReference type="EMBL" id="BAN49290.1"/>
    </source>
</evidence>
<accession>S6AKT1</accession>
<protein>
    <submittedName>
        <fullName evidence="2">Uncharacterized protein</fullName>
    </submittedName>
</protein>
<gene>
    <name evidence="2" type="ORF">PCA10_35580</name>
</gene>
<keyword evidence="1" id="KW-0732">Signal</keyword>
<proteinExistence type="predicted"/>
<evidence type="ECO:0000256" key="1">
    <source>
        <dbReference type="SAM" id="SignalP"/>
    </source>
</evidence>
<dbReference type="EMBL" id="AP013068">
    <property type="protein sequence ID" value="BAN49290.1"/>
    <property type="molecule type" value="Genomic_DNA"/>
</dbReference>
<feature type="chain" id="PRO_5004546124" evidence="1">
    <location>
        <begin position="26"/>
        <end position="49"/>
    </location>
</feature>
<organism evidence="2 3">
    <name type="scientific">Metapseudomonas resinovorans NBRC 106553</name>
    <dbReference type="NCBI Taxonomy" id="1245471"/>
    <lineage>
        <taxon>Bacteria</taxon>
        <taxon>Pseudomonadati</taxon>
        <taxon>Pseudomonadota</taxon>
        <taxon>Gammaproteobacteria</taxon>
        <taxon>Pseudomonadales</taxon>
        <taxon>Pseudomonadaceae</taxon>
        <taxon>Metapseudomonas</taxon>
    </lineage>
</organism>
<dbReference type="RefSeq" id="WP_016493432.1">
    <property type="nucleotide sequence ID" value="NC_021499.1"/>
</dbReference>
<dbReference type="Proteomes" id="UP000015503">
    <property type="component" value="Chromosome"/>
</dbReference>
<dbReference type="AlphaFoldDB" id="S6AKT1"/>
<evidence type="ECO:0000313" key="3">
    <source>
        <dbReference type="Proteomes" id="UP000015503"/>
    </source>
</evidence>
<name>S6AKT1_METRE</name>
<keyword evidence="3" id="KW-1185">Reference proteome</keyword>
<dbReference type="KEGG" id="pre:PCA10_35580"/>
<feature type="signal peptide" evidence="1">
    <location>
        <begin position="1"/>
        <end position="25"/>
    </location>
</feature>
<dbReference type="PATRIC" id="fig|1245471.3.peg.3596"/>
<dbReference type="HOGENOM" id="CLU_3139736_0_0_6"/>
<sequence>MRTQTQAATVIAVLLLSGQCASALAEGLTATREEAALTLARLIGPEQVR</sequence>